<feature type="domain" description="Right handed beta helix" evidence="2">
    <location>
        <begin position="318"/>
        <end position="458"/>
    </location>
</feature>
<protein>
    <recommendedName>
        <fullName evidence="2">Right handed beta helix domain-containing protein</fullName>
    </recommendedName>
</protein>
<dbReference type="InterPro" id="IPR006626">
    <property type="entry name" value="PbH1"/>
</dbReference>
<dbReference type="Proteomes" id="UP001255856">
    <property type="component" value="Unassembled WGS sequence"/>
</dbReference>
<dbReference type="InterPro" id="IPR011050">
    <property type="entry name" value="Pectin_lyase_fold/virulence"/>
</dbReference>
<proteinExistence type="predicted"/>
<dbReference type="Gene3D" id="1.25.40.10">
    <property type="entry name" value="Tetratricopeptide repeat domain"/>
    <property type="match status" value="1"/>
</dbReference>
<gene>
    <name evidence="3" type="ORF">QBZ16_000550</name>
</gene>
<evidence type="ECO:0000256" key="1">
    <source>
        <dbReference type="ARBA" id="ARBA00022737"/>
    </source>
</evidence>
<dbReference type="InterPro" id="IPR011990">
    <property type="entry name" value="TPR-like_helical_dom_sf"/>
</dbReference>
<accession>A0AAD9IN13</accession>
<sequence>MKAGRFQEALEHYARGLAAAGSDARATATLHSNIAAVHMRTGAYLKALTAAQRAAAQDPTWWKPALRSAQANLKLARWAAAAAAAEQGRALAPSAESGAFAALLDDIAVQAYLRGSLAGFPGTCLHVRSAGDEAWLGGPAPYDPQLDGPEAVDPGQVVKYLPSAAGLKGDAALGAVVPLGPDGAPLQAGPAPDRLVTWQAQHAQRRTSFRSLKEAMLAAEDGDRILLGSGTHNGMGCAVQAIVVDKRVLIQGEGQLGEVVIDQRSNTPTFRIQSPGAVIHNLVLDQTGFKETVLVGAKGPTDPWRRAGAAALPSQGPLLLGCSIKSSGDDGVNLSGTARATLQHCTISAKKSGVRVFGAARATLVGCTLENCFETAVKLMDKGHAELIRCHISDSAEDGIVVMDSANVSAVETEISGCKGPALDASDAGQARLVACRARDCQGGAWAWDRAALHLRDCVLEGGATHTLVLHGAESRGDIKGCTIRGSIVAADDQSRSVIQRENTVLPVQRHIGWPMEDGPFRFVPNPYTRKQ</sequence>
<evidence type="ECO:0000313" key="4">
    <source>
        <dbReference type="Proteomes" id="UP001255856"/>
    </source>
</evidence>
<dbReference type="EMBL" id="JASFZW010000001">
    <property type="protein sequence ID" value="KAK2080696.1"/>
    <property type="molecule type" value="Genomic_DNA"/>
</dbReference>
<comment type="caution">
    <text evidence="3">The sequence shown here is derived from an EMBL/GenBank/DDBJ whole genome shotgun (WGS) entry which is preliminary data.</text>
</comment>
<keyword evidence="1" id="KW-0677">Repeat</keyword>
<dbReference type="InterPro" id="IPR039448">
    <property type="entry name" value="Beta_helix"/>
</dbReference>
<dbReference type="AlphaFoldDB" id="A0AAD9IN13"/>
<evidence type="ECO:0000259" key="2">
    <source>
        <dbReference type="Pfam" id="PF13229"/>
    </source>
</evidence>
<dbReference type="SUPFAM" id="SSF48452">
    <property type="entry name" value="TPR-like"/>
    <property type="match status" value="1"/>
</dbReference>
<dbReference type="Gene3D" id="2.160.20.10">
    <property type="entry name" value="Single-stranded right-handed beta-helix, Pectin lyase-like"/>
    <property type="match status" value="1"/>
</dbReference>
<organism evidence="3 4">
    <name type="scientific">Prototheca wickerhamii</name>
    <dbReference type="NCBI Taxonomy" id="3111"/>
    <lineage>
        <taxon>Eukaryota</taxon>
        <taxon>Viridiplantae</taxon>
        <taxon>Chlorophyta</taxon>
        <taxon>core chlorophytes</taxon>
        <taxon>Trebouxiophyceae</taxon>
        <taxon>Chlorellales</taxon>
        <taxon>Chlorellaceae</taxon>
        <taxon>Prototheca</taxon>
    </lineage>
</organism>
<dbReference type="SMART" id="SM00710">
    <property type="entry name" value="PbH1"/>
    <property type="match status" value="4"/>
</dbReference>
<dbReference type="InterPro" id="IPR051550">
    <property type="entry name" value="SCF-Subunits/Alg-Epimerases"/>
</dbReference>
<dbReference type="SUPFAM" id="SSF51126">
    <property type="entry name" value="Pectin lyase-like"/>
    <property type="match status" value="1"/>
</dbReference>
<reference evidence="3" key="1">
    <citation type="submission" date="2021-01" db="EMBL/GenBank/DDBJ databases">
        <authorList>
            <person name="Eckstrom K.M.E."/>
        </authorList>
    </citation>
    <scope>NUCLEOTIDE SEQUENCE</scope>
    <source>
        <strain evidence="3">UVCC 0001</strain>
    </source>
</reference>
<dbReference type="InterPro" id="IPR012334">
    <property type="entry name" value="Pectin_lyas_fold"/>
</dbReference>
<dbReference type="GO" id="GO:0006511">
    <property type="term" value="P:ubiquitin-dependent protein catabolic process"/>
    <property type="evidence" value="ECO:0007669"/>
    <property type="project" value="TreeGrafter"/>
</dbReference>
<keyword evidence="4" id="KW-1185">Reference proteome</keyword>
<dbReference type="Pfam" id="PF13229">
    <property type="entry name" value="Beta_helix"/>
    <property type="match status" value="1"/>
</dbReference>
<name>A0AAD9IN13_PROWI</name>
<dbReference type="PANTHER" id="PTHR22990:SF15">
    <property type="entry name" value="F-BOX ONLY PROTEIN 10"/>
    <property type="match status" value="1"/>
</dbReference>
<dbReference type="PANTHER" id="PTHR22990">
    <property type="entry name" value="F-BOX ONLY PROTEIN"/>
    <property type="match status" value="1"/>
</dbReference>
<evidence type="ECO:0000313" key="3">
    <source>
        <dbReference type="EMBL" id="KAK2080696.1"/>
    </source>
</evidence>